<dbReference type="RefSeq" id="WP_136883068.1">
    <property type="nucleotide sequence ID" value="NZ_CP050899.1"/>
</dbReference>
<dbReference type="EMBL" id="CP050899">
    <property type="protein sequence ID" value="QIX23542.1"/>
    <property type="molecule type" value="Genomic_DNA"/>
</dbReference>
<dbReference type="CDD" id="cd06579">
    <property type="entry name" value="TM_PBP1_transp_AraH_like"/>
    <property type="match status" value="1"/>
</dbReference>
<evidence type="ECO:0000256" key="4">
    <source>
        <dbReference type="ARBA" id="ARBA00022475"/>
    </source>
</evidence>
<evidence type="ECO:0000256" key="2">
    <source>
        <dbReference type="ARBA" id="ARBA00011262"/>
    </source>
</evidence>
<keyword evidence="7 11" id="KW-1133">Transmembrane helix</keyword>
<dbReference type="PANTHER" id="PTHR32196">
    <property type="entry name" value="ABC TRANSPORTER PERMEASE PROTEIN YPHD-RELATED-RELATED"/>
    <property type="match status" value="1"/>
</dbReference>
<dbReference type="GO" id="GO:0005886">
    <property type="term" value="C:plasma membrane"/>
    <property type="evidence" value="ECO:0007669"/>
    <property type="project" value="UniProtKB-SubCell"/>
</dbReference>
<keyword evidence="3" id="KW-0813">Transport</keyword>
<keyword evidence="8 11" id="KW-0472">Membrane</keyword>
<evidence type="ECO:0000256" key="8">
    <source>
        <dbReference type="ARBA" id="ARBA00023136"/>
    </source>
</evidence>
<feature type="transmembrane region" description="Helical" evidence="11">
    <location>
        <begin position="229"/>
        <end position="251"/>
    </location>
</feature>
<name>A0A6H0ZRT7_9HYPH</name>
<evidence type="ECO:0000256" key="7">
    <source>
        <dbReference type="ARBA" id="ARBA00022989"/>
    </source>
</evidence>
<accession>A0A6H0ZRT7</accession>
<feature type="transmembrane region" description="Helical" evidence="11">
    <location>
        <begin position="68"/>
        <end position="94"/>
    </location>
</feature>
<protein>
    <recommendedName>
        <fullName evidence="10">Autoinducer 2 import system permease protein LsrD</fullName>
    </recommendedName>
</protein>
<dbReference type="AlphaFoldDB" id="A0A6H0ZRT7"/>
<feature type="transmembrane region" description="Helical" evidence="11">
    <location>
        <begin position="263"/>
        <end position="296"/>
    </location>
</feature>
<comment type="function">
    <text evidence="9">Part of the ABC transporter complex LsrABCD involved in autoinducer 2 (AI-2) import. Probably responsible for the translocation of the substrate across the membrane.</text>
</comment>
<sequence length="336" mass="35389">MSTPSHSTQSPRIIPDKLGTPLRRIMGSWEVLLLGVAILIFIANSLASPYFLNAWNLSDATFNFTEKAIIAFAMALLIIAGEIDLSVAAIIALASTAMGAAVQMGAGTPGLVAIGIGTGLLCGAFNGFLVAGLKLPSIVVTIGTMSLFRGISYKVLGDQAYGKYPADFAYFGQGYVFWVISFEFVLFIAMAILFAILLHATNFGRQVYVIGTNPFAARFSGIPVERVKFILFLLTGLMSGIAAVCLTSRLGSTRPSIAQGWELEVVTMVVLGGVSILGGSGTIAGVVIAAFVMGLVTFGLGLLNVPGIVMSIFVGLLLIITIAIPIVVRRLRSMRS</sequence>
<evidence type="ECO:0000256" key="11">
    <source>
        <dbReference type="SAM" id="Phobius"/>
    </source>
</evidence>
<evidence type="ECO:0000256" key="3">
    <source>
        <dbReference type="ARBA" id="ARBA00022448"/>
    </source>
</evidence>
<dbReference type="Pfam" id="PF02653">
    <property type="entry name" value="BPD_transp_2"/>
    <property type="match status" value="1"/>
</dbReference>
<organism evidence="12 13">
    <name type="scientific">Agrobacterium pusense</name>
    <dbReference type="NCBI Taxonomy" id="648995"/>
    <lineage>
        <taxon>Bacteria</taxon>
        <taxon>Pseudomonadati</taxon>
        <taxon>Pseudomonadota</taxon>
        <taxon>Alphaproteobacteria</taxon>
        <taxon>Hyphomicrobiales</taxon>
        <taxon>Rhizobiaceae</taxon>
        <taxon>Rhizobium/Agrobacterium group</taxon>
        <taxon>Agrobacterium</taxon>
    </lineage>
</organism>
<feature type="transmembrane region" description="Helical" evidence="11">
    <location>
        <begin position="308"/>
        <end position="328"/>
    </location>
</feature>
<feature type="transmembrane region" description="Helical" evidence="11">
    <location>
        <begin position="31"/>
        <end position="52"/>
    </location>
</feature>
<dbReference type="InterPro" id="IPR001851">
    <property type="entry name" value="ABC_transp_permease"/>
</dbReference>
<keyword evidence="6 11" id="KW-0812">Transmembrane</keyword>
<evidence type="ECO:0000313" key="13">
    <source>
        <dbReference type="Proteomes" id="UP000500870"/>
    </source>
</evidence>
<dbReference type="GO" id="GO:0022857">
    <property type="term" value="F:transmembrane transporter activity"/>
    <property type="evidence" value="ECO:0007669"/>
    <property type="project" value="InterPro"/>
</dbReference>
<evidence type="ECO:0000256" key="1">
    <source>
        <dbReference type="ARBA" id="ARBA00004651"/>
    </source>
</evidence>
<evidence type="ECO:0000313" key="12">
    <source>
        <dbReference type="EMBL" id="QIX23542.1"/>
    </source>
</evidence>
<evidence type="ECO:0000256" key="6">
    <source>
        <dbReference type="ARBA" id="ARBA00022692"/>
    </source>
</evidence>
<comment type="subcellular location">
    <subcellularLocation>
        <location evidence="1">Cell membrane</location>
        <topology evidence="1">Multi-pass membrane protein</topology>
    </subcellularLocation>
</comment>
<evidence type="ECO:0000256" key="9">
    <source>
        <dbReference type="ARBA" id="ARBA00025439"/>
    </source>
</evidence>
<evidence type="ECO:0000256" key="5">
    <source>
        <dbReference type="ARBA" id="ARBA00022519"/>
    </source>
</evidence>
<feature type="transmembrane region" description="Helical" evidence="11">
    <location>
        <begin position="176"/>
        <end position="198"/>
    </location>
</feature>
<reference evidence="12 13" key="1">
    <citation type="submission" date="2020-04" db="EMBL/GenBank/DDBJ databases">
        <title>FDA dAtabase for Regulatory Grade micrObial Sequences (FDA-ARGOS): Supporting development and validation of Infectious Disease Dx tests.</title>
        <authorList>
            <person name="Sciortino C."/>
            <person name="Tallon L."/>
            <person name="Sadzewicz L."/>
            <person name="Vavikolanu K."/>
            <person name="Mehta A."/>
            <person name="Aluvathingal J."/>
            <person name="Nadendla S."/>
            <person name="Nandy P."/>
            <person name="Geyer C."/>
            <person name="Yan Y."/>
            <person name="Sichtig H."/>
        </authorList>
    </citation>
    <scope>NUCLEOTIDE SEQUENCE [LARGE SCALE GENOMIC DNA]</scope>
    <source>
        <strain evidence="12 13">FDAARGOS_633</strain>
    </source>
</reference>
<comment type="subunit">
    <text evidence="2">The complex is composed of two ATP-binding proteins (LsrA), two transmembrane proteins (LsrC and LsrD) and a solute-binding protein (LsrB).</text>
</comment>
<evidence type="ECO:0000256" key="10">
    <source>
        <dbReference type="ARBA" id="ARBA00039381"/>
    </source>
</evidence>
<dbReference type="Proteomes" id="UP000500870">
    <property type="component" value="Chromosome 3"/>
</dbReference>
<keyword evidence="5" id="KW-0997">Cell inner membrane</keyword>
<keyword evidence="4" id="KW-1003">Cell membrane</keyword>
<feature type="transmembrane region" description="Helical" evidence="11">
    <location>
        <begin position="135"/>
        <end position="156"/>
    </location>
</feature>
<feature type="transmembrane region" description="Helical" evidence="11">
    <location>
        <begin position="106"/>
        <end position="129"/>
    </location>
</feature>
<gene>
    <name evidence="12" type="ORF">FOB41_20460</name>
</gene>
<proteinExistence type="predicted"/>
<dbReference type="PANTHER" id="PTHR32196:SF71">
    <property type="entry name" value="AUTOINDUCER 2 IMPORT SYSTEM PERMEASE PROTEIN LSRD"/>
    <property type="match status" value="1"/>
</dbReference>